<dbReference type="AlphaFoldDB" id="A0AAV7I836"/>
<evidence type="ECO:0000313" key="2">
    <source>
        <dbReference type="Proteomes" id="UP000826195"/>
    </source>
</evidence>
<gene>
    <name evidence="1" type="ORF">KQX54_019316</name>
</gene>
<dbReference type="Proteomes" id="UP000826195">
    <property type="component" value="Unassembled WGS sequence"/>
</dbReference>
<proteinExistence type="predicted"/>
<evidence type="ECO:0000313" key="1">
    <source>
        <dbReference type="EMBL" id="KAH0547435.1"/>
    </source>
</evidence>
<reference evidence="1 2" key="1">
    <citation type="journal article" date="2021" name="J. Hered.">
        <title>A chromosome-level genome assembly of the parasitoid wasp, Cotesia glomerata (Hymenoptera: Braconidae).</title>
        <authorList>
            <person name="Pinto B.J."/>
            <person name="Weis J.J."/>
            <person name="Gamble T."/>
            <person name="Ode P.J."/>
            <person name="Paul R."/>
            <person name="Zaspel J.M."/>
        </authorList>
    </citation>
    <scope>NUCLEOTIDE SEQUENCE [LARGE SCALE GENOMIC DNA]</scope>
    <source>
        <strain evidence="1">CgM1</strain>
    </source>
</reference>
<name>A0AAV7I836_COTGL</name>
<sequence>MNLGIDFHLYKSSNNFAAKEYAIYELNPFNRQISLLEHNIVLPVAQEPPDEYSKDALINIPWPAGNVDQEQMVAIINDYLKISSCVIVRDESIKNFILNLCNVNLSLTKITSLSELGYIEIIPKRNACNYHDTQDSNCVVVNAKNMLSWYIEYFSILLI</sequence>
<keyword evidence="2" id="KW-1185">Reference proteome</keyword>
<protein>
    <submittedName>
        <fullName evidence="1">Uncharacterized protein</fullName>
    </submittedName>
</protein>
<dbReference type="EMBL" id="JAHXZJ010002237">
    <property type="protein sequence ID" value="KAH0547435.1"/>
    <property type="molecule type" value="Genomic_DNA"/>
</dbReference>
<comment type="caution">
    <text evidence="1">The sequence shown here is derived from an EMBL/GenBank/DDBJ whole genome shotgun (WGS) entry which is preliminary data.</text>
</comment>
<organism evidence="1 2">
    <name type="scientific">Cotesia glomerata</name>
    <name type="common">Lepidopteran parasitic wasp</name>
    <name type="synonym">Apanteles glomeratus</name>
    <dbReference type="NCBI Taxonomy" id="32391"/>
    <lineage>
        <taxon>Eukaryota</taxon>
        <taxon>Metazoa</taxon>
        <taxon>Ecdysozoa</taxon>
        <taxon>Arthropoda</taxon>
        <taxon>Hexapoda</taxon>
        <taxon>Insecta</taxon>
        <taxon>Pterygota</taxon>
        <taxon>Neoptera</taxon>
        <taxon>Endopterygota</taxon>
        <taxon>Hymenoptera</taxon>
        <taxon>Apocrita</taxon>
        <taxon>Ichneumonoidea</taxon>
        <taxon>Braconidae</taxon>
        <taxon>Microgastrinae</taxon>
        <taxon>Cotesia</taxon>
    </lineage>
</organism>
<accession>A0AAV7I836</accession>